<name>A0A5C3L7N6_COPMA</name>
<dbReference type="Pfam" id="PF03134">
    <property type="entry name" value="TB2_DP1_HVA22"/>
    <property type="match status" value="1"/>
</dbReference>
<feature type="region of interest" description="Disordered" evidence="1">
    <location>
        <begin position="379"/>
        <end position="411"/>
    </location>
</feature>
<organism evidence="2 3">
    <name type="scientific">Coprinopsis marcescibilis</name>
    <name type="common">Agaric fungus</name>
    <name type="synonym">Psathyrella marcescibilis</name>
    <dbReference type="NCBI Taxonomy" id="230819"/>
    <lineage>
        <taxon>Eukaryota</taxon>
        <taxon>Fungi</taxon>
        <taxon>Dikarya</taxon>
        <taxon>Basidiomycota</taxon>
        <taxon>Agaricomycotina</taxon>
        <taxon>Agaricomycetes</taxon>
        <taxon>Agaricomycetidae</taxon>
        <taxon>Agaricales</taxon>
        <taxon>Agaricineae</taxon>
        <taxon>Psathyrellaceae</taxon>
        <taxon>Coprinopsis</taxon>
    </lineage>
</organism>
<reference evidence="2 3" key="1">
    <citation type="journal article" date="2019" name="Nat. Ecol. Evol.">
        <title>Megaphylogeny resolves global patterns of mushroom evolution.</title>
        <authorList>
            <person name="Varga T."/>
            <person name="Krizsan K."/>
            <person name="Foldi C."/>
            <person name="Dima B."/>
            <person name="Sanchez-Garcia M."/>
            <person name="Sanchez-Ramirez S."/>
            <person name="Szollosi G.J."/>
            <person name="Szarkandi J.G."/>
            <person name="Papp V."/>
            <person name="Albert L."/>
            <person name="Andreopoulos W."/>
            <person name="Angelini C."/>
            <person name="Antonin V."/>
            <person name="Barry K.W."/>
            <person name="Bougher N.L."/>
            <person name="Buchanan P."/>
            <person name="Buyck B."/>
            <person name="Bense V."/>
            <person name="Catcheside P."/>
            <person name="Chovatia M."/>
            <person name="Cooper J."/>
            <person name="Damon W."/>
            <person name="Desjardin D."/>
            <person name="Finy P."/>
            <person name="Geml J."/>
            <person name="Haridas S."/>
            <person name="Hughes K."/>
            <person name="Justo A."/>
            <person name="Karasinski D."/>
            <person name="Kautmanova I."/>
            <person name="Kiss B."/>
            <person name="Kocsube S."/>
            <person name="Kotiranta H."/>
            <person name="LaButti K.M."/>
            <person name="Lechner B.E."/>
            <person name="Liimatainen K."/>
            <person name="Lipzen A."/>
            <person name="Lukacs Z."/>
            <person name="Mihaltcheva S."/>
            <person name="Morgado L.N."/>
            <person name="Niskanen T."/>
            <person name="Noordeloos M.E."/>
            <person name="Ohm R.A."/>
            <person name="Ortiz-Santana B."/>
            <person name="Ovrebo C."/>
            <person name="Racz N."/>
            <person name="Riley R."/>
            <person name="Savchenko A."/>
            <person name="Shiryaev A."/>
            <person name="Soop K."/>
            <person name="Spirin V."/>
            <person name="Szebenyi C."/>
            <person name="Tomsovsky M."/>
            <person name="Tulloss R.E."/>
            <person name="Uehling J."/>
            <person name="Grigoriev I.V."/>
            <person name="Vagvolgyi C."/>
            <person name="Papp T."/>
            <person name="Martin F.M."/>
            <person name="Miettinen O."/>
            <person name="Hibbett D.S."/>
            <person name="Nagy L.G."/>
        </authorList>
    </citation>
    <scope>NUCLEOTIDE SEQUENCE [LARGE SCALE GENOMIC DNA]</scope>
    <source>
        <strain evidence="2 3">CBS 121175</strain>
    </source>
</reference>
<feature type="compositionally biased region" description="Polar residues" evidence="1">
    <location>
        <begin position="212"/>
        <end position="243"/>
    </location>
</feature>
<feature type="region of interest" description="Disordered" evidence="1">
    <location>
        <begin position="447"/>
        <end position="690"/>
    </location>
</feature>
<dbReference type="Proteomes" id="UP000307440">
    <property type="component" value="Unassembled WGS sequence"/>
</dbReference>
<dbReference type="EMBL" id="ML210152">
    <property type="protein sequence ID" value="TFK29024.1"/>
    <property type="molecule type" value="Genomic_DNA"/>
</dbReference>
<accession>A0A5C3L7N6</accession>
<keyword evidence="3" id="KW-1185">Reference proteome</keyword>
<gene>
    <name evidence="2" type="ORF">FA15DRAFT_664677</name>
</gene>
<feature type="compositionally biased region" description="Low complexity" evidence="1">
    <location>
        <begin position="448"/>
        <end position="468"/>
    </location>
</feature>
<sequence length="690" mass="75373">MPLFVPVLRGVMLFMNVYESYKTLKPPPPSTRNPTRPSVRAATQRKRDLKGCMAIWIVWCSFALYERFIESIVNLFIPFYDEFKSLAMLFLILTRARGAEPIFLHVLRPLIRPYDSTIDGTLDVLRMTGDFVFALASFPVHLGLKWLHSRYHLYGRPESDVDSGSESGANQAADMVFADDPSDEVAGLTQRSSDSIDVTPKRNPPPRRGSADTIQASSRITDGGASTQSIIRRSPQTRAQNGAQAHEIWHPPRSAYDDAGSLTTSPNLSNMGSPPALQQSTVVEEIEEWRKYPAFPSAYPPTPLTTTSHLAMATAAMSSQLFAPIPEEPHLLPRQDFRRSLKQPRKPLDPGFADDLSDYSDQPVGIHHFHSFTGTSATAVDSEDDNVSDDTSYDEEDSFDKTLRTPLQPYGSLRSRALPQALPLSSFPSQSTAVNSVDTASSLRTRALSDAASSPVSPSDSFSGASSAMEMEATAKPGDIKPQARRLDSTMPKNKERQPLQPQRRTRPRPSPVKKRKVSRPQPLDDGTSTTASDFTADDDAEPSSAEGKEGAKDFYVPGDQKVRDPKRRRVIGATTAPRKIPASATSTRAVSNSRVPRRPSPNHDRTRSSSHILAKDQAIGTRAGPNSTLSRKPSRITRSKADNGLMGASTLAGPSTTVPLPQESGSSSGNASDISRNPSRRLRSANVVT</sequence>
<protein>
    <recommendedName>
        <fullName evidence="4">Protein YOP1</fullName>
    </recommendedName>
</protein>
<feature type="compositionally biased region" description="Basic and acidic residues" evidence="1">
    <location>
        <begin position="485"/>
        <end position="498"/>
    </location>
</feature>
<evidence type="ECO:0000256" key="1">
    <source>
        <dbReference type="SAM" id="MobiDB-lite"/>
    </source>
</evidence>
<feature type="compositionally biased region" description="Polar residues" evidence="1">
    <location>
        <begin position="584"/>
        <end position="595"/>
    </location>
</feature>
<evidence type="ECO:0008006" key="4">
    <source>
        <dbReference type="Google" id="ProtNLM"/>
    </source>
</evidence>
<dbReference type="AlphaFoldDB" id="A0A5C3L7N6"/>
<feature type="region of interest" description="Disordered" evidence="1">
    <location>
        <begin position="183"/>
        <end position="254"/>
    </location>
</feature>
<feature type="compositionally biased region" description="Low complexity" evidence="1">
    <location>
        <begin position="525"/>
        <end position="535"/>
    </location>
</feature>
<dbReference type="OrthoDB" id="434647at2759"/>
<evidence type="ECO:0000313" key="2">
    <source>
        <dbReference type="EMBL" id="TFK29024.1"/>
    </source>
</evidence>
<feature type="compositionally biased region" description="Basic residues" evidence="1">
    <location>
        <begin position="504"/>
        <end position="519"/>
    </location>
</feature>
<proteinExistence type="predicted"/>
<feature type="compositionally biased region" description="Acidic residues" evidence="1">
    <location>
        <begin position="381"/>
        <end position="398"/>
    </location>
</feature>
<dbReference type="InterPro" id="IPR004345">
    <property type="entry name" value="TB2_DP1_HVA22"/>
</dbReference>
<evidence type="ECO:0000313" key="3">
    <source>
        <dbReference type="Proteomes" id="UP000307440"/>
    </source>
</evidence>